<protein>
    <submittedName>
        <fullName evidence="1">Uncharacterized protein</fullName>
    </submittedName>
</protein>
<dbReference type="AlphaFoldDB" id="A0A2M9GPE9"/>
<gene>
    <name evidence="1" type="ORF">LMG3328_05299</name>
</gene>
<dbReference type="EMBL" id="CADILE010000021">
    <property type="protein sequence ID" value="CAB3919876.1"/>
    <property type="molecule type" value="Genomic_DNA"/>
</dbReference>
<dbReference type="Proteomes" id="UP000494122">
    <property type="component" value="Unassembled WGS sequence"/>
</dbReference>
<dbReference type="RefSeq" id="WP_100509649.1">
    <property type="nucleotide sequence ID" value="NZ_CADILE010000021.1"/>
</dbReference>
<reference evidence="1 2" key="1">
    <citation type="submission" date="2020-04" db="EMBL/GenBank/DDBJ databases">
        <authorList>
            <person name="De Canck E."/>
        </authorList>
    </citation>
    <scope>NUCLEOTIDE SEQUENCE [LARGE SCALE GENOMIC DNA]</scope>
    <source>
        <strain evidence="1 2">LMG 3328</strain>
    </source>
</reference>
<evidence type="ECO:0000313" key="2">
    <source>
        <dbReference type="Proteomes" id="UP000494122"/>
    </source>
</evidence>
<proteinExistence type="predicted"/>
<evidence type="ECO:0000313" key="1">
    <source>
        <dbReference type="EMBL" id="CAB3919876.1"/>
    </source>
</evidence>
<sequence>MASKPTHSQLKRLHQIANGDIYRQGHTWISSFYVRGINRSIPYDMMYRMHKAGWIDARTTDGFYYNVVLTDVGREILALPKDETKNQYPIGYMQGRGAA</sequence>
<name>A0A2M9GPE9_9BURK</name>
<organism evidence="1 2">
    <name type="scientific">Achromobacter ruhlandii</name>
    <dbReference type="NCBI Taxonomy" id="72557"/>
    <lineage>
        <taxon>Bacteria</taxon>
        <taxon>Pseudomonadati</taxon>
        <taxon>Pseudomonadota</taxon>
        <taxon>Betaproteobacteria</taxon>
        <taxon>Burkholderiales</taxon>
        <taxon>Alcaligenaceae</taxon>
        <taxon>Achromobacter</taxon>
    </lineage>
</organism>
<accession>A0A2M9GPE9</accession>